<dbReference type="PANTHER" id="PTHR12832">
    <property type="entry name" value="TESTIS-SPECIFIC PROTEIN PBS13 T-COMPLEX 11"/>
    <property type="match status" value="1"/>
</dbReference>
<evidence type="ECO:0000313" key="3">
    <source>
        <dbReference type="Proteomes" id="UP001189122"/>
    </source>
</evidence>
<dbReference type="PANTHER" id="PTHR12832:SF11">
    <property type="entry name" value="LD23868P"/>
    <property type="match status" value="1"/>
</dbReference>
<protein>
    <submittedName>
        <fullName evidence="2">Uncharacterized protein</fullName>
    </submittedName>
</protein>
<evidence type="ECO:0000256" key="1">
    <source>
        <dbReference type="ARBA" id="ARBA00010954"/>
    </source>
</evidence>
<organism evidence="2">
    <name type="scientific">Spirodela intermedia</name>
    <name type="common">Intermediate duckweed</name>
    <dbReference type="NCBI Taxonomy" id="51605"/>
    <lineage>
        <taxon>Eukaryota</taxon>
        <taxon>Viridiplantae</taxon>
        <taxon>Streptophyta</taxon>
        <taxon>Embryophyta</taxon>
        <taxon>Tracheophyta</taxon>
        <taxon>Spermatophyta</taxon>
        <taxon>Magnoliopsida</taxon>
        <taxon>Liliopsida</taxon>
        <taxon>Araceae</taxon>
        <taxon>Lemnoideae</taxon>
        <taxon>Spirodela</taxon>
    </lineage>
</organism>
<dbReference type="Proteomes" id="UP001189122">
    <property type="component" value="Unassembled WGS sequence"/>
</dbReference>
<keyword evidence="3" id="KW-1185">Reference proteome</keyword>
<dbReference type="EMBL" id="LR743592">
    <property type="protein sequence ID" value="CAA2620404.1"/>
    <property type="molecule type" value="Genomic_DNA"/>
</dbReference>
<name>A0A7I8IT80_SPIIN</name>
<dbReference type="EMBL" id="CACRZD030000005">
    <property type="protein sequence ID" value="CAA6660154.1"/>
    <property type="molecule type" value="Genomic_DNA"/>
</dbReference>
<evidence type="ECO:0000313" key="2">
    <source>
        <dbReference type="EMBL" id="CAA2620404.1"/>
    </source>
</evidence>
<dbReference type="GO" id="GO:0007165">
    <property type="term" value="P:signal transduction"/>
    <property type="evidence" value="ECO:0007669"/>
    <property type="project" value="TreeGrafter"/>
</dbReference>
<proteinExistence type="inferred from homology"/>
<comment type="similarity">
    <text evidence="1">Belongs to the TCP11 family.</text>
</comment>
<accession>A0A7I8IT80</accession>
<gene>
    <name evidence="2" type="ORF">SI7747_05006573</name>
</gene>
<dbReference type="InterPro" id="IPR008862">
    <property type="entry name" value="Tcp11"/>
</dbReference>
<reference evidence="2 3" key="1">
    <citation type="submission" date="2019-12" db="EMBL/GenBank/DDBJ databases">
        <authorList>
            <person name="Scholz U."/>
            <person name="Mascher M."/>
            <person name="Fiebig A."/>
        </authorList>
    </citation>
    <scope>NUCLEOTIDE SEQUENCE</scope>
</reference>
<sequence>MIRQSKYTPVEKNLALDPDVATIQSQVAKDQQLLRQKVQELCAPLPTTMKQSHIEHGDKSNSVVSSLFVAEGSPPKNNPSVSSENSSILLSEDKQFVEDEILINEIIHQCGHSFVDNFRFDTTGNKEGNFKAKVKETMEKAFWDIVMESLTRETPDHSYVIELVKEIRDELCGMVPKSWKEKILDNLDLDILSQVLKTGTDDVSHLGRILEYALGILLKLSAPANEVEIKRTHERLLAELAEIVAQKNDKTNSSFVTAVVKGLRFVLEQIEVLQKEISRARIQMIEPFIRGPAGVMYLQREFTNRHGAPSDAATTLTRTAQWISSTRESLSEWKEHSDMSMATAQTLVPATALRSGGNISSACSSDGSSMTPYSSSRNEFFTGGALPECKGETVDLLVRLGLLKLVRRMEGLTLDEIPETMELNFRRLRNAQIKFQRIIVICTSLLVLRQTLLGENPAAEVEEAVSRSAKELCRLLENDDADVGVKEIIETLVAKGRHIQSQREVMAKVLAKSVQDGDGVFCKVAGAVYTAARGSALRRVGGTVLTDQLVEMSEALVVLAVVSGQVHRAWYERLIQA</sequence>
<dbReference type="AlphaFoldDB" id="A0A7I8IT80"/>
<dbReference type="Pfam" id="PF05794">
    <property type="entry name" value="Tcp11"/>
    <property type="match status" value="1"/>
</dbReference>